<organism evidence="5 6">
    <name type="scientific">Tritrichomonas musculus</name>
    <dbReference type="NCBI Taxonomy" id="1915356"/>
    <lineage>
        <taxon>Eukaryota</taxon>
        <taxon>Metamonada</taxon>
        <taxon>Parabasalia</taxon>
        <taxon>Tritrichomonadida</taxon>
        <taxon>Tritrichomonadidae</taxon>
        <taxon>Tritrichomonas</taxon>
    </lineage>
</organism>
<dbReference type="PANTHER" id="PTHR11715:SF3">
    <property type="entry name" value="GLYCINE CLEAVAGE SYSTEM H PROTEIN-RELATED"/>
    <property type="match status" value="1"/>
</dbReference>
<evidence type="ECO:0000259" key="4">
    <source>
        <dbReference type="PROSITE" id="PS50968"/>
    </source>
</evidence>
<keyword evidence="6" id="KW-1185">Reference proteome</keyword>
<evidence type="ECO:0000256" key="1">
    <source>
        <dbReference type="ARBA" id="ARBA00009249"/>
    </source>
</evidence>
<dbReference type="PANTHER" id="PTHR11715">
    <property type="entry name" value="GLYCINE CLEAVAGE SYSTEM H PROTEIN"/>
    <property type="match status" value="1"/>
</dbReference>
<dbReference type="PROSITE" id="PS00189">
    <property type="entry name" value="LIPOYL"/>
    <property type="match status" value="1"/>
</dbReference>
<gene>
    <name evidence="5" type="ORF">M9Y10_005232</name>
</gene>
<dbReference type="Gene3D" id="2.40.50.100">
    <property type="match status" value="1"/>
</dbReference>
<dbReference type="EMBL" id="JAPFFF010000011">
    <property type="protein sequence ID" value="KAK8878459.1"/>
    <property type="molecule type" value="Genomic_DNA"/>
</dbReference>
<dbReference type="InterPro" id="IPR011053">
    <property type="entry name" value="Single_hybrid_motif"/>
</dbReference>
<evidence type="ECO:0000313" key="5">
    <source>
        <dbReference type="EMBL" id="KAK8878459.1"/>
    </source>
</evidence>
<dbReference type="SUPFAM" id="SSF51230">
    <property type="entry name" value="Single hybrid motif"/>
    <property type="match status" value="1"/>
</dbReference>
<dbReference type="InterPro" id="IPR003016">
    <property type="entry name" value="2-oxoA_DH_lipoyl-BS"/>
</dbReference>
<comment type="caution">
    <text evidence="5">The sequence shown here is derived from an EMBL/GenBank/DDBJ whole genome shotgun (WGS) entry which is preliminary data.</text>
</comment>
<dbReference type="CDD" id="cd06848">
    <property type="entry name" value="GCS_H"/>
    <property type="match status" value="1"/>
</dbReference>
<comment type="similarity">
    <text evidence="1">Belongs to the GcvH family.</text>
</comment>
<dbReference type="PROSITE" id="PS50968">
    <property type="entry name" value="BIOTINYL_LIPOYL"/>
    <property type="match status" value="1"/>
</dbReference>
<keyword evidence="2" id="KW-0450">Lipoyl</keyword>
<evidence type="ECO:0000313" key="6">
    <source>
        <dbReference type="Proteomes" id="UP001470230"/>
    </source>
</evidence>
<evidence type="ECO:0000256" key="2">
    <source>
        <dbReference type="ARBA" id="ARBA00022823"/>
    </source>
</evidence>
<feature type="domain" description="Lipoyl-binding" evidence="4">
    <location>
        <begin position="29"/>
        <end position="110"/>
    </location>
</feature>
<dbReference type="InterPro" id="IPR033753">
    <property type="entry name" value="GCV_H/Fam206"/>
</dbReference>
<sequence length="132" mass="14903">MLTLSSHSYRSFAKWFTPTHEWIDIQGKIGTIGITNFQSYHLGDITHAEIHLNKEVKAGDEIGDIESVKTTNPVFSPMDGKIIEINPLILKNPKIINQSAERKGWLCKMELSDASKTSGLMDNQKYRDSIKV</sequence>
<protein>
    <recommendedName>
        <fullName evidence="4">Lipoyl-binding domain-containing protein</fullName>
    </recommendedName>
</protein>
<reference evidence="5 6" key="1">
    <citation type="submission" date="2024-04" db="EMBL/GenBank/DDBJ databases">
        <title>Tritrichomonas musculus Genome.</title>
        <authorList>
            <person name="Alves-Ferreira E."/>
            <person name="Grigg M."/>
            <person name="Lorenzi H."/>
            <person name="Galac M."/>
        </authorList>
    </citation>
    <scope>NUCLEOTIDE SEQUENCE [LARGE SCALE GENOMIC DNA]</scope>
    <source>
        <strain evidence="5 6">EAF2021</strain>
    </source>
</reference>
<accession>A0ABR2JL87</accession>
<proteinExistence type="inferred from homology"/>
<dbReference type="Pfam" id="PF01597">
    <property type="entry name" value="GCV_H"/>
    <property type="match status" value="1"/>
</dbReference>
<name>A0ABR2JL87_9EUKA</name>
<dbReference type="Proteomes" id="UP001470230">
    <property type="component" value="Unassembled WGS sequence"/>
</dbReference>
<dbReference type="InterPro" id="IPR000089">
    <property type="entry name" value="Biotin_lipoyl"/>
</dbReference>
<evidence type="ECO:0000256" key="3">
    <source>
        <dbReference type="ARBA" id="ARBA00022946"/>
    </source>
</evidence>
<keyword evidence="3" id="KW-0809">Transit peptide</keyword>
<dbReference type="InterPro" id="IPR002930">
    <property type="entry name" value="GCV_H"/>
</dbReference>